<dbReference type="FunFam" id="3.30.460.10:FF:000015">
    <property type="entry name" value="Ribosomal silencing factor RsfS"/>
    <property type="match status" value="1"/>
</dbReference>
<dbReference type="InterPro" id="IPR004394">
    <property type="entry name" value="Iojap/RsfS/C7orf30"/>
</dbReference>
<dbReference type="GeneID" id="29577395"/>
<dbReference type="PANTHER" id="PTHR21043:SF0">
    <property type="entry name" value="MITOCHONDRIAL ASSEMBLY OF RIBOSOMAL LARGE SUBUNIT PROTEIN 1"/>
    <property type="match status" value="1"/>
</dbReference>
<dbReference type="STRING" id="1245.ARA02_07690"/>
<dbReference type="AlphaFoldDB" id="A0A222YF98"/>
<keyword evidence="4 5" id="KW-0810">Translation regulation</keyword>
<keyword evidence="3 5" id="KW-0678">Repressor</keyword>
<dbReference type="HAMAP" id="MF_01477">
    <property type="entry name" value="Iojap_RsfS"/>
    <property type="match status" value="1"/>
</dbReference>
<proteinExistence type="inferred from homology"/>
<evidence type="ECO:0000313" key="7">
    <source>
        <dbReference type="Proteomes" id="UP000469952"/>
    </source>
</evidence>
<comment type="subcellular location">
    <subcellularLocation>
        <location evidence="5">Cytoplasm</location>
    </subcellularLocation>
</comment>
<dbReference type="PANTHER" id="PTHR21043">
    <property type="entry name" value="IOJAP SUPERFAMILY ORTHOLOG"/>
    <property type="match status" value="1"/>
</dbReference>
<dbReference type="Pfam" id="PF02410">
    <property type="entry name" value="RsfS"/>
    <property type="match status" value="1"/>
</dbReference>
<comment type="caution">
    <text evidence="6">The sequence shown here is derived from an EMBL/GenBank/DDBJ whole genome shotgun (WGS) entry which is preliminary data.</text>
</comment>
<accession>A0A222YF98</accession>
<evidence type="ECO:0000313" key="6">
    <source>
        <dbReference type="EMBL" id="MQR27381.1"/>
    </source>
</evidence>
<name>A0A222YF98_LEUME</name>
<evidence type="ECO:0000256" key="4">
    <source>
        <dbReference type="ARBA" id="ARBA00022845"/>
    </source>
</evidence>
<dbReference type="SUPFAM" id="SSF81301">
    <property type="entry name" value="Nucleotidyltransferase"/>
    <property type="match status" value="1"/>
</dbReference>
<dbReference type="GO" id="GO:0042256">
    <property type="term" value="P:cytosolic ribosome assembly"/>
    <property type="evidence" value="ECO:0007669"/>
    <property type="project" value="UniProtKB-UniRule"/>
</dbReference>
<dbReference type="InterPro" id="IPR043519">
    <property type="entry name" value="NT_sf"/>
</dbReference>
<dbReference type="GO" id="GO:0043023">
    <property type="term" value="F:ribosomal large subunit binding"/>
    <property type="evidence" value="ECO:0007669"/>
    <property type="project" value="TreeGrafter"/>
</dbReference>
<dbReference type="RefSeq" id="WP_011680340.1">
    <property type="nucleotide sequence ID" value="NZ_BBPK01000010.1"/>
</dbReference>
<comment type="similarity">
    <text evidence="1 5">Belongs to the Iojap/RsfS family.</text>
</comment>
<evidence type="ECO:0000256" key="2">
    <source>
        <dbReference type="ARBA" id="ARBA00022490"/>
    </source>
</evidence>
<dbReference type="NCBIfam" id="TIGR00090">
    <property type="entry name" value="rsfS_iojap_ybeB"/>
    <property type="match status" value="1"/>
</dbReference>
<organism evidence="6 7">
    <name type="scientific">Leuconostoc mesenteroides</name>
    <dbReference type="NCBI Taxonomy" id="1245"/>
    <lineage>
        <taxon>Bacteria</taxon>
        <taxon>Bacillati</taxon>
        <taxon>Bacillota</taxon>
        <taxon>Bacilli</taxon>
        <taxon>Lactobacillales</taxon>
        <taxon>Lactobacillaceae</taxon>
        <taxon>Leuconostoc</taxon>
    </lineage>
</organism>
<evidence type="ECO:0000256" key="5">
    <source>
        <dbReference type="HAMAP-Rule" id="MF_01477"/>
    </source>
</evidence>
<comment type="function">
    <text evidence="5">Functions as a ribosomal silencing factor. Interacts with ribosomal protein uL14 (rplN), blocking formation of intersubunit bridge B8. Prevents association of the 30S and 50S ribosomal subunits and the formation of functional ribosomes, thus repressing translation.</text>
</comment>
<dbReference type="GO" id="GO:0005737">
    <property type="term" value="C:cytoplasm"/>
    <property type="evidence" value="ECO:0007669"/>
    <property type="project" value="UniProtKB-SubCell"/>
</dbReference>
<comment type="subunit">
    <text evidence="5">Interacts with ribosomal protein uL14 (rplN).</text>
</comment>
<keyword evidence="2 5" id="KW-0963">Cytoplasm</keyword>
<dbReference type="OrthoDB" id="9793681at2"/>
<dbReference type="GO" id="GO:0090071">
    <property type="term" value="P:negative regulation of ribosome biogenesis"/>
    <property type="evidence" value="ECO:0007669"/>
    <property type="project" value="UniProtKB-UniRule"/>
</dbReference>
<sequence>MTTTALNVQDTLNTAVEAVDNKKANNIVALDMRKVSLMADYFVIADAASTRQVQAIATEVKDKIQEAGGSVRFMEGFQAGEWVLMDLGDVIVHIFSTEGRDFYNLERLWNDAPYVNLDNLLTEN</sequence>
<evidence type="ECO:0000256" key="3">
    <source>
        <dbReference type="ARBA" id="ARBA00022491"/>
    </source>
</evidence>
<gene>
    <name evidence="5 6" type="primary">rsfS</name>
    <name evidence="6" type="ORF">GFV13_08920</name>
</gene>
<dbReference type="GO" id="GO:0017148">
    <property type="term" value="P:negative regulation of translation"/>
    <property type="evidence" value="ECO:0007669"/>
    <property type="project" value="UniProtKB-UniRule"/>
</dbReference>
<dbReference type="Proteomes" id="UP000469952">
    <property type="component" value="Unassembled WGS sequence"/>
</dbReference>
<dbReference type="Gene3D" id="3.30.460.10">
    <property type="entry name" value="Beta Polymerase, domain 2"/>
    <property type="match status" value="1"/>
</dbReference>
<protein>
    <recommendedName>
        <fullName evidence="5">Ribosomal silencing factor RsfS</fullName>
    </recommendedName>
</protein>
<dbReference type="EMBL" id="WIPA01000015">
    <property type="protein sequence ID" value="MQR27381.1"/>
    <property type="molecule type" value="Genomic_DNA"/>
</dbReference>
<evidence type="ECO:0000256" key="1">
    <source>
        <dbReference type="ARBA" id="ARBA00010574"/>
    </source>
</evidence>
<dbReference type="OMA" id="YNLEAFW"/>
<reference evidence="6 7" key="1">
    <citation type="submission" date="2019-10" db="EMBL/GenBank/DDBJ databases">
        <title>WGS of Leuconostoc mesenteroides.</title>
        <authorList>
            <person name="Melo Bolivar J."/>
            <person name="Marino-Ramirez L."/>
            <person name="Villamil Diaz L.M."/>
        </authorList>
    </citation>
    <scope>NUCLEOTIDE SEQUENCE [LARGE SCALE GENOMIC DNA]</scope>
    <source>
        <strain evidence="6 7">M11</strain>
    </source>
</reference>